<dbReference type="AlphaFoldDB" id="A0ABD1Y8E8"/>
<sequence length="128" mass="14497">MLINMMTFLRRCLNGYTAKIQQCQMGNITKGISVPEFTNAEAELGKTFQSDVGGLLASSQIRWSYRSNRCMVEATHLGNCMELNFTDLFLEVCVFSNNEDQIWVLKKDMKGMTVVRKEALALETTVEV</sequence>
<gene>
    <name evidence="1" type="ORF">R1flu_003242</name>
</gene>
<accession>A0ABD1Y8E8</accession>
<organism evidence="1 2">
    <name type="scientific">Riccia fluitans</name>
    <dbReference type="NCBI Taxonomy" id="41844"/>
    <lineage>
        <taxon>Eukaryota</taxon>
        <taxon>Viridiplantae</taxon>
        <taxon>Streptophyta</taxon>
        <taxon>Embryophyta</taxon>
        <taxon>Marchantiophyta</taxon>
        <taxon>Marchantiopsida</taxon>
        <taxon>Marchantiidae</taxon>
        <taxon>Marchantiales</taxon>
        <taxon>Ricciaceae</taxon>
        <taxon>Riccia</taxon>
    </lineage>
</organism>
<protein>
    <submittedName>
        <fullName evidence="1">Uncharacterized protein</fullName>
    </submittedName>
</protein>
<evidence type="ECO:0000313" key="1">
    <source>
        <dbReference type="EMBL" id="KAL2623037.1"/>
    </source>
</evidence>
<name>A0ABD1Y8E8_9MARC</name>
<dbReference type="EMBL" id="JBHFFA010000006">
    <property type="protein sequence ID" value="KAL2623037.1"/>
    <property type="molecule type" value="Genomic_DNA"/>
</dbReference>
<keyword evidence="2" id="KW-1185">Reference proteome</keyword>
<comment type="caution">
    <text evidence="1">The sequence shown here is derived from an EMBL/GenBank/DDBJ whole genome shotgun (WGS) entry which is preliminary data.</text>
</comment>
<dbReference type="Proteomes" id="UP001605036">
    <property type="component" value="Unassembled WGS sequence"/>
</dbReference>
<evidence type="ECO:0000313" key="2">
    <source>
        <dbReference type="Proteomes" id="UP001605036"/>
    </source>
</evidence>
<reference evidence="1 2" key="1">
    <citation type="submission" date="2024-09" db="EMBL/GenBank/DDBJ databases">
        <title>Chromosome-scale assembly of Riccia fluitans.</title>
        <authorList>
            <person name="Paukszto L."/>
            <person name="Sawicki J."/>
            <person name="Karawczyk K."/>
            <person name="Piernik-Szablinska J."/>
            <person name="Szczecinska M."/>
            <person name="Mazdziarz M."/>
        </authorList>
    </citation>
    <scope>NUCLEOTIDE SEQUENCE [LARGE SCALE GENOMIC DNA]</scope>
    <source>
        <strain evidence="1">Rf_01</strain>
        <tissue evidence="1">Aerial parts of the thallus</tissue>
    </source>
</reference>
<proteinExistence type="predicted"/>